<dbReference type="RefSeq" id="WP_244569402.1">
    <property type="nucleotide sequence ID" value="NZ_MWWY01000056.1"/>
</dbReference>
<reference evidence="1 2" key="1">
    <citation type="journal article" date="2017" name="BMC Genomics">
        <title>Comparative genomic and phylogenomic analyses of the Bifidobacteriaceae family.</title>
        <authorList>
            <person name="Lugli G.A."/>
            <person name="Milani C."/>
            <person name="Turroni F."/>
            <person name="Duranti S."/>
            <person name="Mancabelli L."/>
            <person name="Mangifesta M."/>
            <person name="Ferrario C."/>
            <person name="Modesto M."/>
            <person name="Mattarelli P."/>
            <person name="Jiri K."/>
            <person name="van Sinderen D."/>
            <person name="Ventura M."/>
        </authorList>
    </citation>
    <scope>NUCLEOTIDE SEQUENCE [LARGE SCALE GENOMIC DNA]</scope>
    <source>
        <strain evidence="1 2">DSM 100202</strain>
    </source>
</reference>
<keyword evidence="2" id="KW-1185">Reference proteome</keyword>
<proteinExistence type="predicted"/>
<evidence type="ECO:0000313" key="2">
    <source>
        <dbReference type="Proteomes" id="UP000216074"/>
    </source>
</evidence>
<keyword evidence="1" id="KW-0547">Nucleotide-binding</keyword>
<gene>
    <name evidence="1" type="ORF">BHAP_2221</name>
</gene>
<comment type="caution">
    <text evidence="1">The sequence shown here is derived from an EMBL/GenBank/DDBJ whole genome shotgun (WGS) entry which is preliminary data.</text>
</comment>
<sequence>MTDSMTFTAAAWTGDWISFEQLINSRDPDINRAWEESETAMRAHWSAFSIMLPFFSGSIRRFWRWACRTTGRENRYATIAGWQIEPLEFGNNPENGFALAWMSEENTVIGRYAYQFDHMIDKGLEGKPCYIFHADSAPIDSPFRVLIAMDPMPARVELENGGLLSHLHFQYGNSEGVLLKHAQGKPSETAKIRHRMWYPTMCDARGDTLAQCNIIRALHHLPVWDQLPSAQG</sequence>
<dbReference type="AlphaFoldDB" id="A0A261FSB7"/>
<dbReference type="Proteomes" id="UP000216074">
    <property type="component" value="Unassembled WGS sequence"/>
</dbReference>
<dbReference type="GO" id="GO:0005524">
    <property type="term" value="F:ATP binding"/>
    <property type="evidence" value="ECO:0007669"/>
    <property type="project" value="UniProtKB-KW"/>
</dbReference>
<organism evidence="1 2">
    <name type="scientific">Bifidobacterium hapali</name>
    <dbReference type="NCBI Taxonomy" id="1630172"/>
    <lineage>
        <taxon>Bacteria</taxon>
        <taxon>Bacillati</taxon>
        <taxon>Actinomycetota</taxon>
        <taxon>Actinomycetes</taxon>
        <taxon>Bifidobacteriales</taxon>
        <taxon>Bifidobacteriaceae</taxon>
        <taxon>Bifidobacterium</taxon>
    </lineage>
</organism>
<name>A0A261FSB7_9BIFI</name>
<accession>A0A261FSB7</accession>
<keyword evidence="1" id="KW-0067">ATP-binding</keyword>
<dbReference type="EMBL" id="MWWY01000056">
    <property type="protein sequence ID" value="OZG61843.1"/>
    <property type="molecule type" value="Genomic_DNA"/>
</dbReference>
<protein>
    <submittedName>
        <fullName evidence="1">ABC transporter ATP-binding protein</fullName>
    </submittedName>
</protein>
<evidence type="ECO:0000313" key="1">
    <source>
        <dbReference type="EMBL" id="OZG61843.1"/>
    </source>
</evidence>